<evidence type="ECO:0000256" key="1">
    <source>
        <dbReference type="ARBA" id="ARBA00006598"/>
    </source>
</evidence>
<dbReference type="InterPro" id="IPR021137">
    <property type="entry name" value="Ribosomal_bL35-like"/>
</dbReference>
<dbReference type="EMBL" id="MHNY01000039">
    <property type="protein sequence ID" value="OGZ54777.1"/>
    <property type="molecule type" value="Genomic_DNA"/>
</dbReference>
<dbReference type="GO" id="GO:0006412">
    <property type="term" value="P:translation"/>
    <property type="evidence" value="ECO:0007669"/>
    <property type="project" value="InterPro"/>
</dbReference>
<gene>
    <name evidence="4" type="ORF">A3H64_02525</name>
</gene>
<dbReference type="Gene3D" id="4.10.410.60">
    <property type="match status" value="1"/>
</dbReference>
<keyword evidence="2" id="KW-0689">Ribosomal protein</keyword>
<dbReference type="InterPro" id="IPR037229">
    <property type="entry name" value="Ribosomal_bL35_sf"/>
</dbReference>
<name>A0A1G2GX37_9BACT</name>
<protein>
    <recommendedName>
        <fullName evidence="6">50S ribosomal protein L35</fullName>
    </recommendedName>
</protein>
<evidence type="ECO:0000256" key="3">
    <source>
        <dbReference type="ARBA" id="ARBA00023274"/>
    </source>
</evidence>
<dbReference type="GO" id="GO:0003735">
    <property type="term" value="F:structural constituent of ribosome"/>
    <property type="evidence" value="ECO:0007669"/>
    <property type="project" value="InterPro"/>
</dbReference>
<evidence type="ECO:0008006" key="6">
    <source>
        <dbReference type="Google" id="ProtNLM"/>
    </source>
</evidence>
<dbReference type="Proteomes" id="UP000178186">
    <property type="component" value="Unassembled WGS sequence"/>
</dbReference>
<evidence type="ECO:0000256" key="2">
    <source>
        <dbReference type="ARBA" id="ARBA00022980"/>
    </source>
</evidence>
<keyword evidence="3" id="KW-0687">Ribonucleoprotein</keyword>
<dbReference type="GO" id="GO:0005840">
    <property type="term" value="C:ribosome"/>
    <property type="evidence" value="ECO:0007669"/>
    <property type="project" value="UniProtKB-KW"/>
</dbReference>
<accession>A0A1G2GX37</accession>
<dbReference type="GO" id="GO:1990904">
    <property type="term" value="C:ribonucleoprotein complex"/>
    <property type="evidence" value="ECO:0007669"/>
    <property type="project" value="UniProtKB-KW"/>
</dbReference>
<dbReference type="AlphaFoldDB" id="A0A1G2GX37"/>
<evidence type="ECO:0000313" key="4">
    <source>
        <dbReference type="EMBL" id="OGZ54777.1"/>
    </source>
</evidence>
<sequence>MEKTNKSVTKRLKITRTGKILRRKGGQNHFQAKKSRATQLNKKGTTAFMNAGKEYISRFAPHI</sequence>
<dbReference type="Pfam" id="PF01632">
    <property type="entry name" value="Ribosomal_L35p"/>
    <property type="match status" value="1"/>
</dbReference>
<dbReference type="STRING" id="1802128.A3H64_02525"/>
<proteinExistence type="inferred from homology"/>
<comment type="similarity">
    <text evidence="1">Belongs to the bacterial ribosomal protein bL35 family.</text>
</comment>
<dbReference type="SUPFAM" id="SSF143034">
    <property type="entry name" value="L35p-like"/>
    <property type="match status" value="1"/>
</dbReference>
<organism evidence="4 5">
    <name type="scientific">Candidatus Ryanbacteria bacterium RIFCSPLOWO2_02_FULL_45_11c</name>
    <dbReference type="NCBI Taxonomy" id="1802128"/>
    <lineage>
        <taxon>Bacteria</taxon>
        <taxon>Candidatus Ryaniibacteriota</taxon>
    </lineage>
</organism>
<comment type="caution">
    <text evidence="4">The sequence shown here is derived from an EMBL/GenBank/DDBJ whole genome shotgun (WGS) entry which is preliminary data.</text>
</comment>
<reference evidence="4 5" key="1">
    <citation type="journal article" date="2016" name="Nat. Commun.">
        <title>Thousands of microbial genomes shed light on interconnected biogeochemical processes in an aquifer system.</title>
        <authorList>
            <person name="Anantharaman K."/>
            <person name="Brown C.T."/>
            <person name="Hug L.A."/>
            <person name="Sharon I."/>
            <person name="Castelle C.J."/>
            <person name="Probst A.J."/>
            <person name="Thomas B.C."/>
            <person name="Singh A."/>
            <person name="Wilkins M.J."/>
            <person name="Karaoz U."/>
            <person name="Brodie E.L."/>
            <person name="Williams K.H."/>
            <person name="Hubbard S.S."/>
            <person name="Banfield J.F."/>
        </authorList>
    </citation>
    <scope>NUCLEOTIDE SEQUENCE [LARGE SCALE GENOMIC DNA]</scope>
</reference>
<evidence type="ECO:0000313" key="5">
    <source>
        <dbReference type="Proteomes" id="UP000178186"/>
    </source>
</evidence>